<evidence type="ECO:0000313" key="4">
    <source>
        <dbReference type="Proteomes" id="UP000321720"/>
    </source>
</evidence>
<proteinExistence type="predicted"/>
<dbReference type="InterPro" id="IPR032830">
    <property type="entry name" value="XPB/Ssl2_N"/>
</dbReference>
<feature type="compositionally biased region" description="Polar residues" evidence="1">
    <location>
        <begin position="170"/>
        <end position="185"/>
    </location>
</feature>
<evidence type="ECO:0000259" key="2">
    <source>
        <dbReference type="Pfam" id="PF13625"/>
    </source>
</evidence>
<evidence type="ECO:0000256" key="1">
    <source>
        <dbReference type="SAM" id="MobiDB-lite"/>
    </source>
</evidence>
<reference evidence="3 4" key="1">
    <citation type="submission" date="2019-07" db="EMBL/GenBank/DDBJ databases">
        <title>Whole genome shotgun sequence of Cellulomonas composti NBRC 100758.</title>
        <authorList>
            <person name="Hosoyama A."/>
            <person name="Uohara A."/>
            <person name="Ohji S."/>
            <person name="Ichikawa N."/>
        </authorList>
    </citation>
    <scope>NUCLEOTIDE SEQUENCE [LARGE SCALE GENOMIC DNA]</scope>
    <source>
        <strain evidence="3 4">NBRC 100758</strain>
    </source>
</reference>
<keyword evidence="4" id="KW-1185">Reference proteome</keyword>
<feature type="region of interest" description="Disordered" evidence="1">
    <location>
        <begin position="159"/>
        <end position="217"/>
    </location>
</feature>
<sequence length="857" mass="88281">MATFSGYLRSSSDEQLVALLGRRPDLASPSPGNLTSLAVRATGRGSLERALAGVDAVVLQVLEAVVVLDGATRAQVAQAVAGGHDPEVARALDDALTLALLFVDDATPDDERSGDKQSGDTQSGDTQSGDTQHGEGRGDGLLRAAPGLVEVLGAHPAGLATDVPSHAPAASTSRTNAPTSRTSRPTIDRGSTRSRTPDPTSSPTSSPTSAAAAGADQSLPPGLAAALETVLAGEDESSLAGRAILDALTWGPPVGLAPAVGTSAGDAVLRLVEQGLLVRGQGRHVLLPGAVALVLRGGRTHRGVATIPDLDTGSVRPAATVTAESAGAGERCARLVARLARRWEAQPPGVLRAGGLAVRELKRVAAELEVDDAQAAFVVELAGAAGLVGPDEGEPPVFVPTTELDPWLALDLPARWVALARAWLTTTRTPWLVGSRDEKGTVRAALDPELRRPWAPRLRRSVLGAFADAPAGSAPDVDDVLALLTWATPRSVPPRAAVAAVLAEAGWLGILGAGALSEAGRAVLADDVDGATTRFAAGLPPEVDDLLLQGDLTGIVPGRPGATLEALLDVATVVESRGGALTVRFTPDSVRAALDEGRTADELLAELGAFARGPVPQPLDYLVRDAARRHGRLRAGTASSYLRADDPALLAGLADDPRLASLGLLQLAPTVLAAQAPTREVVETLREHGLAPVAETPDGLVLHLERPVRRARRRHRRTEPGAPPSELAALVRRLRTGAASTAPTPSPVPSSGSVSSSDTASSSGSASSSGTALAPGRRGTADPAEALALLREAAADRTQVWVELVGPTGQHERRLLRPLRVEGGRLRAADALRESELSVAVHRIATVTRADDEKEDV</sequence>
<gene>
    <name evidence="3" type="ORF">CCO02nite_25120</name>
</gene>
<feature type="domain" description="Helicase XPB/Ssl2 N-terminal" evidence="2">
    <location>
        <begin position="546"/>
        <end position="667"/>
    </location>
</feature>
<dbReference type="Pfam" id="PF13625">
    <property type="entry name" value="Helicase_C_3"/>
    <property type="match status" value="1"/>
</dbReference>
<dbReference type="OrthoDB" id="3415124at2"/>
<protein>
    <recommendedName>
        <fullName evidence="2">Helicase XPB/Ssl2 N-terminal domain-containing protein</fullName>
    </recommendedName>
</protein>
<dbReference type="AlphaFoldDB" id="A0A511JD04"/>
<dbReference type="RefSeq" id="WP_146843491.1">
    <property type="nucleotide sequence ID" value="NZ_BJWG01000012.1"/>
</dbReference>
<dbReference type="Proteomes" id="UP000321720">
    <property type="component" value="Unassembled WGS sequence"/>
</dbReference>
<comment type="caution">
    <text evidence="3">The sequence shown here is derived from an EMBL/GenBank/DDBJ whole genome shotgun (WGS) entry which is preliminary data.</text>
</comment>
<feature type="region of interest" description="Disordered" evidence="1">
    <location>
        <begin position="705"/>
        <end position="780"/>
    </location>
</feature>
<feature type="compositionally biased region" description="Low complexity" evidence="1">
    <location>
        <begin position="736"/>
        <end position="780"/>
    </location>
</feature>
<organism evidence="3 4">
    <name type="scientific">Cellulomonas composti</name>
    <dbReference type="NCBI Taxonomy" id="266130"/>
    <lineage>
        <taxon>Bacteria</taxon>
        <taxon>Bacillati</taxon>
        <taxon>Actinomycetota</taxon>
        <taxon>Actinomycetes</taxon>
        <taxon>Micrococcales</taxon>
        <taxon>Cellulomonadaceae</taxon>
        <taxon>Cellulomonas</taxon>
    </lineage>
</organism>
<feature type="region of interest" description="Disordered" evidence="1">
    <location>
        <begin position="107"/>
        <end position="141"/>
    </location>
</feature>
<accession>A0A511JD04</accession>
<feature type="compositionally biased region" description="Low complexity" evidence="1">
    <location>
        <begin position="193"/>
        <end position="216"/>
    </location>
</feature>
<dbReference type="EMBL" id="BJWG01000012">
    <property type="protein sequence ID" value="GEL95854.1"/>
    <property type="molecule type" value="Genomic_DNA"/>
</dbReference>
<evidence type="ECO:0000313" key="3">
    <source>
        <dbReference type="EMBL" id="GEL95854.1"/>
    </source>
</evidence>
<feature type="compositionally biased region" description="Basic and acidic residues" evidence="1">
    <location>
        <begin position="109"/>
        <end position="118"/>
    </location>
</feature>
<feature type="compositionally biased region" description="Polar residues" evidence="1">
    <location>
        <begin position="119"/>
        <end position="131"/>
    </location>
</feature>
<name>A0A511JD04_9CELL</name>